<dbReference type="EMBL" id="JAUEPT010000024">
    <property type="protein sequence ID" value="KAK0442822.1"/>
    <property type="molecule type" value="Genomic_DNA"/>
</dbReference>
<organism evidence="1 2">
    <name type="scientific">Armillaria borealis</name>
    <dbReference type="NCBI Taxonomy" id="47425"/>
    <lineage>
        <taxon>Eukaryota</taxon>
        <taxon>Fungi</taxon>
        <taxon>Dikarya</taxon>
        <taxon>Basidiomycota</taxon>
        <taxon>Agaricomycotina</taxon>
        <taxon>Agaricomycetes</taxon>
        <taxon>Agaricomycetidae</taxon>
        <taxon>Agaricales</taxon>
        <taxon>Marasmiineae</taxon>
        <taxon>Physalacriaceae</taxon>
        <taxon>Armillaria</taxon>
    </lineage>
</organism>
<name>A0AA39JHE9_9AGAR</name>
<reference evidence="1" key="1">
    <citation type="submission" date="2023-06" db="EMBL/GenBank/DDBJ databases">
        <authorList>
            <consortium name="Lawrence Berkeley National Laboratory"/>
            <person name="Ahrendt S."/>
            <person name="Sahu N."/>
            <person name="Indic B."/>
            <person name="Wong-Bajracharya J."/>
            <person name="Merenyi Z."/>
            <person name="Ke H.-M."/>
            <person name="Monk M."/>
            <person name="Kocsube S."/>
            <person name="Drula E."/>
            <person name="Lipzen A."/>
            <person name="Balint B."/>
            <person name="Henrissat B."/>
            <person name="Andreopoulos B."/>
            <person name="Martin F.M."/>
            <person name="Harder C.B."/>
            <person name="Rigling D."/>
            <person name="Ford K.L."/>
            <person name="Foster G.D."/>
            <person name="Pangilinan J."/>
            <person name="Papanicolaou A."/>
            <person name="Barry K."/>
            <person name="LaButti K."/>
            <person name="Viragh M."/>
            <person name="Koriabine M."/>
            <person name="Yan M."/>
            <person name="Riley R."/>
            <person name="Champramary S."/>
            <person name="Plett K.L."/>
            <person name="Tsai I.J."/>
            <person name="Slot J."/>
            <person name="Sipos G."/>
            <person name="Plett J."/>
            <person name="Nagy L.G."/>
            <person name="Grigoriev I.V."/>
        </authorList>
    </citation>
    <scope>NUCLEOTIDE SEQUENCE</scope>
    <source>
        <strain evidence="1">FPL87.14</strain>
    </source>
</reference>
<keyword evidence="2" id="KW-1185">Reference proteome</keyword>
<evidence type="ECO:0000313" key="1">
    <source>
        <dbReference type="EMBL" id="KAK0442822.1"/>
    </source>
</evidence>
<evidence type="ECO:0000313" key="2">
    <source>
        <dbReference type="Proteomes" id="UP001175226"/>
    </source>
</evidence>
<accession>A0AA39JHE9</accession>
<dbReference type="Proteomes" id="UP001175226">
    <property type="component" value="Unassembled WGS sequence"/>
</dbReference>
<sequence length="99" mass="11349">MFYLLWYVSFVCLSLLTRYYLPTARTFFGLPAQGFQGQTPWFSRHSFDQEDRVEESRVDINSELLQARFSQGRCFAMTSVSKGLYHRATTACGCALAKA</sequence>
<gene>
    <name evidence="1" type="ORF">EV421DRAFT_548676</name>
</gene>
<proteinExistence type="predicted"/>
<protein>
    <submittedName>
        <fullName evidence="1">Uncharacterized protein</fullName>
    </submittedName>
</protein>
<comment type="caution">
    <text evidence="1">The sequence shown here is derived from an EMBL/GenBank/DDBJ whole genome shotgun (WGS) entry which is preliminary data.</text>
</comment>
<dbReference type="AlphaFoldDB" id="A0AA39JHE9"/>